<dbReference type="AlphaFoldDB" id="A0A445MR69"/>
<sequence length="184" mass="21115">MTSLNLHLVNRRFIHEISKEYSERTLIFDVSLGSTKLRVKGKGYVTEGTVRIHEGEPQLASITYFPGWTNLDLAFTQQQCFEVETHVPANTFQTLLSYNERNTSFMLVLEFLPITTTNLQPGLPAGPFGYEVDWDIEKQHNEQASNIQFILESTHKHTDMCKVEFPSGDHLLKRVKLKFGLGRQ</sequence>
<protein>
    <submittedName>
        <fullName evidence="1">Uncharacterized protein</fullName>
    </submittedName>
</protein>
<name>A0A445MR69_9BACT</name>
<reference evidence="1" key="1">
    <citation type="submission" date="2018-01" db="EMBL/GenBank/DDBJ databases">
        <authorList>
            <person name="Regsiter A."/>
            <person name="William W."/>
        </authorList>
    </citation>
    <scope>NUCLEOTIDE SEQUENCE</scope>
    <source>
        <strain evidence="1">TRIP AH-1</strain>
    </source>
</reference>
<evidence type="ECO:0000313" key="1">
    <source>
        <dbReference type="EMBL" id="SPD71945.1"/>
    </source>
</evidence>
<accession>A0A445MR69</accession>
<dbReference type="EMBL" id="OJIN01000014">
    <property type="protein sequence ID" value="SPD71945.1"/>
    <property type="molecule type" value="Genomic_DNA"/>
</dbReference>
<gene>
    <name evidence="1" type="ORF">PITCH_A1100044</name>
</gene>
<organism evidence="1">
    <name type="scientific">uncultured Desulfobacterium sp</name>
    <dbReference type="NCBI Taxonomy" id="201089"/>
    <lineage>
        <taxon>Bacteria</taxon>
        <taxon>Pseudomonadati</taxon>
        <taxon>Thermodesulfobacteriota</taxon>
        <taxon>Desulfobacteria</taxon>
        <taxon>Desulfobacterales</taxon>
        <taxon>Desulfobacteriaceae</taxon>
        <taxon>Desulfobacterium</taxon>
        <taxon>environmental samples</taxon>
    </lineage>
</organism>
<proteinExistence type="predicted"/>